<dbReference type="GO" id="GO:0005737">
    <property type="term" value="C:cytoplasm"/>
    <property type="evidence" value="ECO:0007669"/>
    <property type="project" value="TreeGrafter"/>
</dbReference>
<proteinExistence type="predicted"/>
<dbReference type="InterPro" id="IPR032465">
    <property type="entry name" value="ACMSD"/>
</dbReference>
<feature type="domain" description="Amidohydrolase-related" evidence="2">
    <location>
        <begin position="6"/>
        <end position="281"/>
    </location>
</feature>
<evidence type="ECO:0000313" key="3">
    <source>
        <dbReference type="EMBL" id="HEG90629.1"/>
    </source>
</evidence>
<name>A0A831TGF0_9BACT</name>
<dbReference type="GO" id="GO:0016787">
    <property type="term" value="F:hydrolase activity"/>
    <property type="evidence" value="ECO:0007669"/>
    <property type="project" value="UniProtKB-KW"/>
</dbReference>
<evidence type="ECO:0000259" key="2">
    <source>
        <dbReference type="Pfam" id="PF04909"/>
    </source>
</evidence>
<comment type="caution">
    <text evidence="3">The sequence shown here is derived from an EMBL/GenBank/DDBJ whole genome shotgun (WGS) entry which is preliminary data.</text>
</comment>
<dbReference type="AlphaFoldDB" id="A0A831TGF0"/>
<dbReference type="EMBL" id="DSIY01000096">
    <property type="protein sequence ID" value="HEG90629.1"/>
    <property type="molecule type" value="Genomic_DNA"/>
</dbReference>
<dbReference type="CDD" id="cd01292">
    <property type="entry name" value="metallo-dependent_hydrolases"/>
    <property type="match status" value="1"/>
</dbReference>
<sequence length="288" mass="31916">MSPVIIDAHTHIFPPVIVRHPEEYRRRDRWFGELYASPRALLATAEDLLASMNGAAIDISVVCGFPWADPGLCREHNDYLAAACREYSERIAWLGIVVPGDPGAPAEAERCFREGASGIGELNADAQGFDFAEPRVLAPLVEVCQAYAKPLLVHVSEPLGHLYPGKGSAWPQRFIRFLEAFPDQVVVAAHWGGGLPFYELMPEVARAARNVVYDSAASTYLYRFEVFRTVIDVAGAHRVLMATDYPVLRQKPFLERVRRAGLTEQELAFVLGENAARVFDLPARRVGA</sequence>
<reference evidence="3" key="1">
    <citation type="journal article" date="2020" name="mSystems">
        <title>Genome- and Community-Level Interaction Insights into Carbon Utilization and Element Cycling Functions of Hydrothermarchaeota in Hydrothermal Sediment.</title>
        <authorList>
            <person name="Zhou Z."/>
            <person name="Liu Y."/>
            <person name="Xu W."/>
            <person name="Pan J."/>
            <person name="Luo Z.H."/>
            <person name="Li M."/>
        </authorList>
    </citation>
    <scope>NUCLEOTIDE SEQUENCE [LARGE SCALE GENOMIC DNA]</scope>
    <source>
        <strain evidence="3">SpSt-210</strain>
    </source>
</reference>
<protein>
    <submittedName>
        <fullName evidence="3">Amidohydrolase</fullName>
    </submittedName>
</protein>
<dbReference type="SUPFAM" id="SSF51556">
    <property type="entry name" value="Metallo-dependent hydrolases"/>
    <property type="match status" value="1"/>
</dbReference>
<dbReference type="Pfam" id="PF04909">
    <property type="entry name" value="Amidohydro_2"/>
    <property type="match status" value="1"/>
</dbReference>
<dbReference type="GO" id="GO:0019748">
    <property type="term" value="P:secondary metabolic process"/>
    <property type="evidence" value="ECO:0007669"/>
    <property type="project" value="TreeGrafter"/>
</dbReference>
<organism evidence="3">
    <name type="scientific">Thermorudis peleae</name>
    <dbReference type="NCBI Taxonomy" id="1382356"/>
    <lineage>
        <taxon>Bacteria</taxon>
        <taxon>Pseudomonadati</taxon>
        <taxon>Thermomicrobiota</taxon>
        <taxon>Thermomicrobia</taxon>
        <taxon>Thermomicrobia incertae sedis</taxon>
        <taxon>Thermorudis</taxon>
    </lineage>
</organism>
<keyword evidence="1" id="KW-0456">Lyase</keyword>
<evidence type="ECO:0000256" key="1">
    <source>
        <dbReference type="ARBA" id="ARBA00023239"/>
    </source>
</evidence>
<dbReference type="Gene3D" id="3.20.20.140">
    <property type="entry name" value="Metal-dependent hydrolases"/>
    <property type="match status" value="1"/>
</dbReference>
<gene>
    <name evidence="3" type="ORF">ENP34_04185</name>
</gene>
<dbReference type="PANTHER" id="PTHR21240">
    <property type="entry name" value="2-AMINO-3-CARBOXYLMUCONATE-6-SEMIALDEHYDE DECARBOXYLASE"/>
    <property type="match status" value="1"/>
</dbReference>
<dbReference type="PANTHER" id="PTHR21240:SF28">
    <property type="entry name" value="ISO-OROTATE DECARBOXYLASE (EUROFUNG)"/>
    <property type="match status" value="1"/>
</dbReference>
<dbReference type="GO" id="GO:0016831">
    <property type="term" value="F:carboxy-lyase activity"/>
    <property type="evidence" value="ECO:0007669"/>
    <property type="project" value="InterPro"/>
</dbReference>
<accession>A0A831TGF0</accession>
<dbReference type="InterPro" id="IPR006680">
    <property type="entry name" value="Amidohydro-rel"/>
</dbReference>
<keyword evidence="3" id="KW-0378">Hydrolase</keyword>
<dbReference type="InterPro" id="IPR032466">
    <property type="entry name" value="Metal_Hydrolase"/>
</dbReference>